<feature type="transmembrane region" description="Helical" evidence="2">
    <location>
        <begin position="130"/>
        <end position="151"/>
    </location>
</feature>
<dbReference type="HOGENOM" id="CLU_690609_0_0_9"/>
<dbReference type="EMBL" id="ACZL01000021">
    <property type="protein sequence ID" value="EHI55542.1"/>
    <property type="molecule type" value="Genomic_DNA"/>
</dbReference>
<gene>
    <name evidence="4" type="ORF">HMPREF9333_01257</name>
</gene>
<proteinExistence type="predicted"/>
<reference evidence="4 5" key="1">
    <citation type="submission" date="2011-08" db="EMBL/GenBank/DDBJ databases">
        <title>The Genome Sequence of Johnsonella ignava ATCC 51276.</title>
        <authorList>
            <consortium name="The Broad Institute Genome Sequencing Platform"/>
            <person name="Earl A."/>
            <person name="Ward D."/>
            <person name="Feldgarden M."/>
            <person name="Gevers D."/>
            <person name="Izard J."/>
            <person name="Blanton J.M."/>
            <person name="Baranova O.V."/>
            <person name="Dewhirst F.E."/>
            <person name="Young S.K."/>
            <person name="Zeng Q."/>
            <person name="Gargeya S."/>
            <person name="Fitzgerald M."/>
            <person name="Haas B."/>
            <person name="Abouelleil A."/>
            <person name="Alvarado L."/>
            <person name="Arachchi H.M."/>
            <person name="Berlin A."/>
            <person name="Brown A."/>
            <person name="Chapman S.B."/>
            <person name="Chen Z."/>
            <person name="Dunbar C."/>
            <person name="Freedman E."/>
            <person name="Gearin G."/>
            <person name="Gellesch M."/>
            <person name="Goldberg J."/>
            <person name="Griggs A."/>
            <person name="Gujja S."/>
            <person name="Heiman D."/>
            <person name="Howarth C."/>
            <person name="Larson L."/>
            <person name="Lui A."/>
            <person name="MacDonald P.J.P."/>
            <person name="Montmayeur A."/>
            <person name="Murphy C."/>
            <person name="Neiman D."/>
            <person name="Pearson M."/>
            <person name="Priest M."/>
            <person name="Roberts A."/>
            <person name="Saif S."/>
            <person name="Shea T."/>
            <person name="Shenoy N."/>
            <person name="Sisk P."/>
            <person name="Stolte C."/>
            <person name="Sykes S."/>
            <person name="Wortman J."/>
            <person name="Nusbaum C."/>
            <person name="Birren B."/>
        </authorList>
    </citation>
    <scope>NUCLEOTIDE SEQUENCE [LARGE SCALE GENOMIC DNA]</scope>
    <source>
        <strain evidence="4 5">ATCC 51276</strain>
    </source>
</reference>
<feature type="region of interest" description="Disordered" evidence="1">
    <location>
        <begin position="283"/>
        <end position="317"/>
    </location>
</feature>
<dbReference type="eggNOG" id="COG2717">
    <property type="taxonomic scope" value="Bacteria"/>
</dbReference>
<keyword evidence="2" id="KW-1133">Transmembrane helix</keyword>
<feature type="transmembrane region" description="Helical" evidence="2">
    <location>
        <begin position="91"/>
        <end position="110"/>
    </location>
</feature>
<evidence type="ECO:0000313" key="4">
    <source>
        <dbReference type="EMBL" id="EHI55542.1"/>
    </source>
</evidence>
<dbReference type="eggNOG" id="COG3976">
    <property type="taxonomic scope" value="Bacteria"/>
</dbReference>
<evidence type="ECO:0000256" key="1">
    <source>
        <dbReference type="SAM" id="MobiDB-lite"/>
    </source>
</evidence>
<dbReference type="Pfam" id="PF04205">
    <property type="entry name" value="FMN_bind"/>
    <property type="match status" value="1"/>
</dbReference>
<evidence type="ECO:0000259" key="3">
    <source>
        <dbReference type="SMART" id="SM00900"/>
    </source>
</evidence>
<protein>
    <recommendedName>
        <fullName evidence="3">FMN-binding domain-containing protein</fullName>
    </recommendedName>
</protein>
<feature type="transmembrane region" description="Helical" evidence="2">
    <location>
        <begin position="248"/>
        <end position="269"/>
    </location>
</feature>
<comment type="caution">
    <text evidence="4">The sequence shown here is derived from an EMBL/GenBank/DDBJ whole genome shotgun (WGS) entry which is preliminary data.</text>
</comment>
<keyword evidence="5" id="KW-1185">Reference proteome</keyword>
<keyword evidence="2" id="KW-0812">Transmembrane</keyword>
<accession>G5GI67</accession>
<dbReference type="SMART" id="SM00900">
    <property type="entry name" value="FMN_bind"/>
    <property type="match status" value="1"/>
</dbReference>
<sequence length="410" mass="45723">MKLILCLICLTWFFTAFNKQIKKHASIFYIITVLISALTIFVPHDMLPAPVVMFINKILVRGVFQGAIFIIVMYVAVLPSKSQLRIKLSKVRGEMAIIAALFTLIHNISYGKRYFMLLFTDISALKPYEAAAAVLSICMIILLVPLTVTSFYTVRKKMSGKNWKKLQRLSYIFYALLYLHIVLIFSRGLFTKKLTYLVDIYIYTLIFGIYAALRVIKYIKKKANAKVLKGEADIKNFNAPAYIKNKTVLSTAVFSALMLGVCIYSTYIYGSAGINSDVRTKNEKTAEDSDAGKAKAQNKVSENTGSDQKDMPDQEDIQSTAKGFKDGEYEGSAIGYNGKLIVSVVVEGGAIKDIKIVKHVDDEEYFYDARDKVIQSILEKQSTDVDSVSGATTSADAIIKAVKRALGEIK</sequence>
<feature type="compositionally biased region" description="Basic and acidic residues" evidence="1">
    <location>
        <begin position="283"/>
        <end position="293"/>
    </location>
</feature>
<organism evidence="4 5">
    <name type="scientific">Johnsonella ignava ATCC 51276</name>
    <dbReference type="NCBI Taxonomy" id="679200"/>
    <lineage>
        <taxon>Bacteria</taxon>
        <taxon>Bacillati</taxon>
        <taxon>Bacillota</taxon>
        <taxon>Clostridia</taxon>
        <taxon>Lachnospirales</taxon>
        <taxon>Lachnospiraceae</taxon>
        <taxon>Johnsonella</taxon>
    </lineage>
</organism>
<dbReference type="GO" id="GO:0010181">
    <property type="term" value="F:FMN binding"/>
    <property type="evidence" value="ECO:0007669"/>
    <property type="project" value="InterPro"/>
</dbReference>
<name>G5GI67_9FIRM</name>
<dbReference type="Gene3D" id="3.90.1010.20">
    <property type="match status" value="1"/>
</dbReference>
<feature type="transmembrane region" description="Helical" evidence="2">
    <location>
        <begin position="171"/>
        <end position="190"/>
    </location>
</feature>
<dbReference type="RefSeq" id="WP_005540760.1">
    <property type="nucleotide sequence ID" value="NZ_JH378832.1"/>
</dbReference>
<keyword evidence="2" id="KW-0472">Membrane</keyword>
<feature type="transmembrane region" description="Helical" evidence="2">
    <location>
        <begin position="196"/>
        <end position="216"/>
    </location>
</feature>
<evidence type="ECO:0000313" key="5">
    <source>
        <dbReference type="Proteomes" id="UP000003011"/>
    </source>
</evidence>
<feature type="domain" description="FMN-binding" evidence="3">
    <location>
        <begin position="335"/>
        <end position="409"/>
    </location>
</feature>
<dbReference type="AlphaFoldDB" id="G5GI67"/>
<dbReference type="STRING" id="679200.HMPREF9333_01257"/>
<dbReference type="InterPro" id="IPR007329">
    <property type="entry name" value="FMN-bd"/>
</dbReference>
<dbReference type="PATRIC" id="fig|679200.3.peg.1340"/>
<dbReference type="Proteomes" id="UP000003011">
    <property type="component" value="Unassembled WGS sequence"/>
</dbReference>
<feature type="transmembrane region" description="Helical" evidence="2">
    <location>
        <begin position="58"/>
        <end position="79"/>
    </location>
</feature>
<evidence type="ECO:0000256" key="2">
    <source>
        <dbReference type="SAM" id="Phobius"/>
    </source>
</evidence>
<dbReference type="GO" id="GO:0016020">
    <property type="term" value="C:membrane"/>
    <property type="evidence" value="ECO:0007669"/>
    <property type="project" value="InterPro"/>
</dbReference>